<comment type="caution">
    <text evidence="2">The sequence shown here is derived from an EMBL/GenBank/DDBJ whole genome shotgun (WGS) entry which is preliminary data.</text>
</comment>
<protein>
    <submittedName>
        <fullName evidence="2">Glycosyl transferase</fullName>
    </submittedName>
</protein>
<name>M0MRN6_9EURY</name>
<dbReference type="Gene3D" id="3.90.550.10">
    <property type="entry name" value="Spore Coat Polysaccharide Biosynthesis Protein SpsA, Chain A"/>
    <property type="match status" value="1"/>
</dbReference>
<dbReference type="Proteomes" id="UP000011607">
    <property type="component" value="Unassembled WGS sequence"/>
</dbReference>
<dbReference type="PANTHER" id="PTHR22916">
    <property type="entry name" value="GLYCOSYLTRANSFERASE"/>
    <property type="match status" value="1"/>
</dbReference>
<dbReference type="AlphaFoldDB" id="M0MRN6"/>
<dbReference type="eggNOG" id="arCOG01381">
    <property type="taxonomic scope" value="Archaea"/>
</dbReference>
<dbReference type="PANTHER" id="PTHR22916:SF3">
    <property type="entry name" value="UDP-GLCNAC:BETAGAL BETA-1,3-N-ACETYLGLUCOSAMINYLTRANSFERASE-LIKE PROTEIN 1"/>
    <property type="match status" value="1"/>
</dbReference>
<organism evidence="2 3">
    <name type="scientific">Halobiforma nitratireducens JCM 10879</name>
    <dbReference type="NCBI Taxonomy" id="1227454"/>
    <lineage>
        <taxon>Archaea</taxon>
        <taxon>Methanobacteriati</taxon>
        <taxon>Methanobacteriota</taxon>
        <taxon>Stenosarchaea group</taxon>
        <taxon>Halobacteria</taxon>
        <taxon>Halobacteriales</taxon>
        <taxon>Natrialbaceae</taxon>
        <taxon>Halobiforma</taxon>
    </lineage>
</organism>
<sequence>MSNVVSVIIPYCEEFTPRLMLEDAIESVEKQSVPTEIHVIEDPEKRGPSWARNKGMQQANTRYIAFLDADDLWQPNKLEEQLTAMENTGAGLSVEGNPEDSNTFITNRINESISCPTSSVTIDTNKVDVQFRTELERFEDHLFMIEAALQSDVCLCPDIVTVRKHDESLSNDGDHKLWYQERLKLAKIIETEYPNISGLSDSIYSRAYYSKSRHHQIREEFPEALEYARKSIKHQIWWKPVAVIGLSKLGKYKQSISNIVNS</sequence>
<dbReference type="InterPro" id="IPR001173">
    <property type="entry name" value="Glyco_trans_2-like"/>
</dbReference>
<dbReference type="STRING" id="1227454.C446_00330"/>
<dbReference type="Pfam" id="PF00535">
    <property type="entry name" value="Glycos_transf_2"/>
    <property type="match status" value="1"/>
</dbReference>
<accession>M0MRN6</accession>
<dbReference type="InterPro" id="IPR029044">
    <property type="entry name" value="Nucleotide-diphossugar_trans"/>
</dbReference>
<dbReference type="SUPFAM" id="SSF53448">
    <property type="entry name" value="Nucleotide-diphospho-sugar transferases"/>
    <property type="match status" value="1"/>
</dbReference>
<feature type="domain" description="Glycosyltransferase 2-like" evidence="1">
    <location>
        <begin position="36"/>
        <end position="94"/>
    </location>
</feature>
<evidence type="ECO:0000313" key="3">
    <source>
        <dbReference type="Proteomes" id="UP000011607"/>
    </source>
</evidence>
<dbReference type="CDD" id="cd00761">
    <property type="entry name" value="Glyco_tranf_GTA_type"/>
    <property type="match status" value="1"/>
</dbReference>
<proteinExistence type="predicted"/>
<keyword evidence="3" id="KW-1185">Reference proteome</keyword>
<gene>
    <name evidence="2" type="ORF">C446_00330</name>
</gene>
<keyword evidence="2" id="KW-0808">Transferase</keyword>
<evidence type="ECO:0000313" key="2">
    <source>
        <dbReference type="EMBL" id="EMA47115.1"/>
    </source>
</evidence>
<dbReference type="EMBL" id="AOMA01000003">
    <property type="protein sequence ID" value="EMA47115.1"/>
    <property type="molecule type" value="Genomic_DNA"/>
</dbReference>
<dbReference type="GO" id="GO:0016758">
    <property type="term" value="F:hexosyltransferase activity"/>
    <property type="evidence" value="ECO:0007669"/>
    <property type="project" value="UniProtKB-ARBA"/>
</dbReference>
<evidence type="ECO:0000259" key="1">
    <source>
        <dbReference type="Pfam" id="PF00535"/>
    </source>
</evidence>
<reference evidence="2 3" key="1">
    <citation type="journal article" date="2014" name="PLoS Genet.">
        <title>Phylogenetically driven sequencing of extremely halophilic archaea reveals strategies for static and dynamic osmo-response.</title>
        <authorList>
            <person name="Becker E.A."/>
            <person name="Seitzer P.M."/>
            <person name="Tritt A."/>
            <person name="Larsen D."/>
            <person name="Krusor M."/>
            <person name="Yao A.I."/>
            <person name="Wu D."/>
            <person name="Madern D."/>
            <person name="Eisen J.A."/>
            <person name="Darling A.E."/>
            <person name="Facciotti M.T."/>
        </authorList>
    </citation>
    <scope>NUCLEOTIDE SEQUENCE [LARGE SCALE GENOMIC DNA]</scope>
    <source>
        <strain evidence="2 3">JCM 10879</strain>
    </source>
</reference>